<dbReference type="EMBL" id="CP042467">
    <property type="protein sequence ID" value="QED29651.1"/>
    <property type="molecule type" value="Genomic_DNA"/>
</dbReference>
<keyword evidence="4" id="KW-1185">Reference proteome</keyword>
<dbReference type="GO" id="GO:0016874">
    <property type="term" value="F:ligase activity"/>
    <property type="evidence" value="ECO:0007669"/>
    <property type="project" value="UniProtKB-KW"/>
</dbReference>
<evidence type="ECO:0000256" key="1">
    <source>
        <dbReference type="ARBA" id="ARBA00006432"/>
    </source>
</evidence>
<dbReference type="InterPro" id="IPR045851">
    <property type="entry name" value="AMP-bd_C_sf"/>
</dbReference>
<evidence type="ECO:0000259" key="2">
    <source>
        <dbReference type="Pfam" id="PF00501"/>
    </source>
</evidence>
<evidence type="ECO:0000313" key="4">
    <source>
        <dbReference type="Proteomes" id="UP000321595"/>
    </source>
</evidence>
<dbReference type="PANTHER" id="PTHR22754:SF32">
    <property type="entry name" value="DISCO-INTERACTING PROTEIN 2"/>
    <property type="match status" value="1"/>
</dbReference>
<dbReference type="GO" id="GO:0006633">
    <property type="term" value="P:fatty acid biosynthetic process"/>
    <property type="evidence" value="ECO:0007669"/>
    <property type="project" value="TreeGrafter"/>
</dbReference>
<dbReference type="GO" id="GO:0070566">
    <property type="term" value="F:adenylyltransferase activity"/>
    <property type="evidence" value="ECO:0007669"/>
    <property type="project" value="TreeGrafter"/>
</dbReference>
<sequence length="608" mass="66856">MLQGVRHSPESGTDRAQFKTLIDMLKSIALTYPERGIYVTDSKGTQEFQTYAQIAEGSLRFAAALESKGIKEADKVLLALGTNFDFLEAFFGTIALGATPIPIAPPLPEAYGRSDQAEFFVRYAQRTRATAAIFRRAVGDDVKPPQFGPLRLVSDVPSLLVGVPAGSAPKPRPLPDLAWLQTTSGATAARASCMITHRGVLANLEAVGKALDVQPDDIGISWLPLFNTMGLVGGLLFNMYWGLDLILISPERFLRRPDEWLDAIARHRATLAVAPSFAFHYAARRVQSSSIKNLDLSSLRVAMVGGEPVQRLHLEAFNRRFESTGLAPNVFMPVYGMAEATLGIAFGPLDAPLRFDVVAREGLETKGEAKAIDSRAPLKDRVEFCCVGEPLANIDIRVLDESNEELPDRMLGRIAVRGPNLMAAYDDPEEIRLHHSTKLQGEWLLTGDLGYTVGNELFVTGRSEFRLEHAGKLIFPDEVELVASTVDGVRSGAVVAFQASDQEMVVAYELQEGADEAEVSAALKRRLKKHFDFEIETLSVSTRSIPKSPGGKTRRHIALRLYQNGILDRRDRQAEFAGLRKIALRTRHEALKISRQLVDRVGGLFKKA</sequence>
<dbReference type="AlphaFoldDB" id="A0A5B8XWU0"/>
<organism evidence="3 4">
    <name type="scientific">Microvenator marinus</name>
    <dbReference type="NCBI Taxonomy" id="2600177"/>
    <lineage>
        <taxon>Bacteria</taxon>
        <taxon>Deltaproteobacteria</taxon>
        <taxon>Bradymonadales</taxon>
        <taxon>Microvenatoraceae</taxon>
        <taxon>Microvenator</taxon>
    </lineage>
</organism>
<dbReference type="GO" id="GO:0005886">
    <property type="term" value="C:plasma membrane"/>
    <property type="evidence" value="ECO:0007669"/>
    <property type="project" value="TreeGrafter"/>
</dbReference>
<dbReference type="OrthoDB" id="6297021at2"/>
<proteinExistence type="inferred from homology"/>
<dbReference type="PANTHER" id="PTHR22754">
    <property type="entry name" value="DISCO-INTERACTING PROTEIN 2 DIP2 -RELATED"/>
    <property type="match status" value="1"/>
</dbReference>
<gene>
    <name evidence="3" type="ORF">FRD01_20905</name>
</gene>
<feature type="domain" description="AMP-dependent synthetase/ligase" evidence="2">
    <location>
        <begin position="31"/>
        <end position="425"/>
    </location>
</feature>
<dbReference type="Proteomes" id="UP000321595">
    <property type="component" value="Chromosome"/>
</dbReference>
<name>A0A5B8XWU0_9DELT</name>
<comment type="similarity">
    <text evidence="1">Belongs to the ATP-dependent AMP-binding enzyme family.</text>
</comment>
<keyword evidence="3" id="KW-0436">Ligase</keyword>
<accession>A0A5B8XWU0</accession>
<evidence type="ECO:0000313" key="3">
    <source>
        <dbReference type="EMBL" id="QED29651.1"/>
    </source>
</evidence>
<dbReference type="SUPFAM" id="SSF56801">
    <property type="entry name" value="Acetyl-CoA synthetase-like"/>
    <property type="match status" value="1"/>
</dbReference>
<protein>
    <submittedName>
        <fullName evidence="3">Fatty acyl-AMP ligase</fullName>
    </submittedName>
</protein>
<dbReference type="Pfam" id="PF00501">
    <property type="entry name" value="AMP-binding"/>
    <property type="match status" value="1"/>
</dbReference>
<dbReference type="InterPro" id="IPR042099">
    <property type="entry name" value="ANL_N_sf"/>
</dbReference>
<dbReference type="RefSeq" id="WP_146962884.1">
    <property type="nucleotide sequence ID" value="NZ_CP042467.1"/>
</dbReference>
<dbReference type="InterPro" id="IPR000873">
    <property type="entry name" value="AMP-dep_synth/lig_dom"/>
</dbReference>
<reference evidence="3 4" key="1">
    <citation type="submission" date="2019-08" db="EMBL/GenBank/DDBJ databases">
        <authorList>
            <person name="Liang Q."/>
        </authorList>
    </citation>
    <scope>NUCLEOTIDE SEQUENCE [LARGE SCALE GENOMIC DNA]</scope>
    <source>
        <strain evidence="3 4">V1718</strain>
    </source>
</reference>
<dbReference type="Gene3D" id="3.40.50.12780">
    <property type="entry name" value="N-terminal domain of ligase-like"/>
    <property type="match status" value="1"/>
</dbReference>
<dbReference type="KEGG" id="bbae:FRD01_20905"/>
<dbReference type="Gene3D" id="3.30.300.30">
    <property type="match status" value="1"/>
</dbReference>